<sequence>MLFFIDFLDGYFAGKYCSKTCMILGGSGGYASTNLFIIFPDNSTVSRKNLMFTDALTIDINLKLSLRNMKFYGPSCKLVRN</sequence>
<evidence type="ECO:0000313" key="1">
    <source>
        <dbReference type="EMBL" id="AKB34785.1"/>
    </source>
</evidence>
<organism evidence="1 2">
    <name type="scientific">Methanosarcina siciliae C2J</name>
    <dbReference type="NCBI Taxonomy" id="1434118"/>
    <lineage>
        <taxon>Archaea</taxon>
        <taxon>Methanobacteriati</taxon>
        <taxon>Methanobacteriota</taxon>
        <taxon>Stenosarchaea group</taxon>
        <taxon>Methanomicrobia</taxon>
        <taxon>Methanosarcinales</taxon>
        <taxon>Methanosarcinaceae</taxon>
        <taxon>Methanosarcina</taxon>
    </lineage>
</organism>
<protein>
    <submittedName>
        <fullName evidence="1">Uncharacterized protein</fullName>
    </submittedName>
</protein>
<gene>
    <name evidence="1" type="ORF">MSSAC_0195</name>
</gene>
<reference evidence="1 2" key="1">
    <citation type="submission" date="2014-07" db="EMBL/GenBank/DDBJ databases">
        <title>Methanogenic archaea and the global carbon cycle.</title>
        <authorList>
            <person name="Henriksen J.R."/>
            <person name="Luke J."/>
            <person name="Reinhart S."/>
            <person name="Benedict M.N."/>
            <person name="Youngblut N.D."/>
            <person name="Metcalf M.E."/>
            <person name="Whitaker R.J."/>
            <person name="Metcalf W.W."/>
        </authorList>
    </citation>
    <scope>NUCLEOTIDE SEQUENCE [LARGE SCALE GENOMIC DNA]</scope>
    <source>
        <strain evidence="1 2">C2J</strain>
    </source>
</reference>
<dbReference type="EMBL" id="CP009508">
    <property type="protein sequence ID" value="AKB34785.1"/>
    <property type="molecule type" value="Genomic_DNA"/>
</dbReference>
<name>A0A0E3PJE1_9EURY</name>
<dbReference type="AlphaFoldDB" id="A0A0E3PJE1"/>
<accession>A0A0E3PJE1</accession>
<dbReference type="Proteomes" id="UP000033123">
    <property type="component" value="Chromosome"/>
</dbReference>
<dbReference type="HOGENOM" id="CLU_2565805_0_0_2"/>
<evidence type="ECO:0000313" key="2">
    <source>
        <dbReference type="Proteomes" id="UP000033123"/>
    </source>
</evidence>
<proteinExistence type="predicted"/>
<dbReference type="KEGG" id="msj:MSSAC_0195"/>